<comment type="caution">
    <text evidence="2">The sequence shown here is derived from an EMBL/GenBank/DDBJ whole genome shotgun (WGS) entry which is preliminary data.</text>
</comment>
<organism evidence="2 3">
    <name type="scientific">Seminavis robusta</name>
    <dbReference type="NCBI Taxonomy" id="568900"/>
    <lineage>
        <taxon>Eukaryota</taxon>
        <taxon>Sar</taxon>
        <taxon>Stramenopiles</taxon>
        <taxon>Ochrophyta</taxon>
        <taxon>Bacillariophyta</taxon>
        <taxon>Bacillariophyceae</taxon>
        <taxon>Bacillariophycidae</taxon>
        <taxon>Naviculales</taxon>
        <taxon>Naviculaceae</taxon>
        <taxon>Seminavis</taxon>
    </lineage>
</organism>
<feature type="signal peptide" evidence="1">
    <location>
        <begin position="1"/>
        <end position="22"/>
    </location>
</feature>
<gene>
    <name evidence="2" type="ORF">SEMRO_1320_G262440.1</name>
</gene>
<evidence type="ECO:0000313" key="3">
    <source>
        <dbReference type="Proteomes" id="UP001153069"/>
    </source>
</evidence>
<dbReference type="EMBL" id="CAICTM010001318">
    <property type="protein sequence ID" value="CAB9522588.1"/>
    <property type="molecule type" value="Genomic_DNA"/>
</dbReference>
<dbReference type="Proteomes" id="UP001153069">
    <property type="component" value="Unassembled WGS sequence"/>
</dbReference>
<name>A0A9N8EKW8_9STRA</name>
<protein>
    <submittedName>
        <fullName evidence="2">Uncharacterized protein</fullName>
    </submittedName>
</protein>
<accession>A0A9N8EKW8</accession>
<evidence type="ECO:0000313" key="2">
    <source>
        <dbReference type="EMBL" id="CAB9522588.1"/>
    </source>
</evidence>
<keyword evidence="1" id="KW-0732">Signal</keyword>
<keyword evidence="3" id="KW-1185">Reference proteome</keyword>
<feature type="chain" id="PRO_5040447420" evidence="1">
    <location>
        <begin position="23"/>
        <end position="770"/>
    </location>
</feature>
<dbReference type="OrthoDB" id="435080at2759"/>
<reference evidence="2" key="1">
    <citation type="submission" date="2020-06" db="EMBL/GenBank/DDBJ databases">
        <authorList>
            <consortium name="Plant Systems Biology data submission"/>
        </authorList>
    </citation>
    <scope>NUCLEOTIDE SEQUENCE</scope>
    <source>
        <strain evidence="2">D6</strain>
    </source>
</reference>
<evidence type="ECO:0000256" key="1">
    <source>
        <dbReference type="SAM" id="SignalP"/>
    </source>
</evidence>
<proteinExistence type="predicted"/>
<dbReference type="AlphaFoldDB" id="A0A9N8EKW8"/>
<sequence>MKLTSFLLFWILGSWSPFVANADQRAQVTLTLVEFEDLYSTAKLKDVYRKLQDQKQRNHDEHLSKLEQLKQQHQQEIFPTNFQVLEYAAIGNYNATAATSTTDDNNMAVFDMKMTIRVMGDESPTNEDAKKNQRWTKVPLVSNTTVASDWQVEFLEETDGSTNTFTLVDPVTSPDVLLLRDNSQAMELATSRSGLFRIRYQAYRRVLQSRNNIHEMVMSQFLYPLSDFRFRVHHHGTSRAVREFSVQPVEAVWRVDNPHQEEEEASMTDIRVTLPLTADRVEIRWIDVGTASGGEQQQKDASSSEEGTAEVAEEVPQVTAIHEVMHSVGEGTVRSSHILEYSSTSELSASPVLFALHGPNVRITSMEGHALQSWEIVDKSGADDDNVMMVRVTWKRSHLDTSAILLIHTETDLKGSQQEQVELPRIECQNVLRQVGHVGVTKDANVEVHGHSTTGGIAQCEPTEISSKLRLNMDRPIVLSYKYLNPQNASVVIDVLVHVAMETLEAAVDRLHYKAVVTETHTVHSLLLVLQSTKLQYLELFGLPESASMFTLLVNSVPAKPTVGGRERSILVPLLVGLDAEAANAGRSLQTSVELTYISTHDEPMNGVQNGTLSLAPPHIKLPISVVTTELRLPKRHWNYNFTGDFPEPGRELAFPLPSSYSYLTHGRVVEEDYQFSFKDDVWPDDDVKSRESSVKIVTPNTGRSFHFHRLLVVDTKLALDVVFSEPQKEERKKEGWWSRIVGSSGLDTRAKLVQRSQQYRSSDSRPVPT</sequence>